<sequence length="504" mass="54949">MRTATSDSDSTNGNEMTIVGADIVVIDNFKGEKLSTQAESKVVELDPMNPLNWKPFTKWRILALVAFQGMLGPLTDSIYLPAILEVAAALQTDLTVINASVIDINTETRSSFRAIPRTLSSVYMLGMGLAALFWGPFSEIAGRRIAYLSTAVLYVVTSVACALSNSIGLFIVMRILQSFVAGAAPTVGAGTIVDLFPIEQRGTAVGIFFLGPLVGPVIGPIVGGYIAQYLGWHWIFWLLTIVGGVILVLSIFLLPETLYRPNLPVPAVATTTISGKIKAVLKSFPNPFKPLIMFRLPPVLLVSFNYSFVFGWFYLLITVLPVAFAEDYGYSSGTIGLCYLANSVGNIIGAAAGGRILDILLIRLTARNKGVAEPEMRVHIMWFGLFMTPAALLIYGWTLNNGAHVALPLFGFFLLGLGVMTMMTGTNSYLVDSYPETSASASAAGNFMMCVWASITPLFANAWRDSMHDGWMFTVISILMVVVCFVNITALLFYGKYWRQRFHQ</sequence>
<feature type="domain" description="Major facilitator superfamily (MFS) profile" evidence="6">
    <location>
        <begin position="61"/>
        <end position="499"/>
    </location>
</feature>
<feature type="transmembrane region" description="Helical" evidence="5">
    <location>
        <begin position="114"/>
        <end position="134"/>
    </location>
</feature>
<keyword evidence="4 5" id="KW-0472">Membrane</keyword>
<evidence type="ECO:0000313" key="8">
    <source>
        <dbReference type="Proteomes" id="UP000274822"/>
    </source>
</evidence>
<organism evidence="7 8">
    <name type="scientific">Jimgerdemannia flammicorona</name>
    <dbReference type="NCBI Taxonomy" id="994334"/>
    <lineage>
        <taxon>Eukaryota</taxon>
        <taxon>Fungi</taxon>
        <taxon>Fungi incertae sedis</taxon>
        <taxon>Mucoromycota</taxon>
        <taxon>Mucoromycotina</taxon>
        <taxon>Endogonomycetes</taxon>
        <taxon>Endogonales</taxon>
        <taxon>Endogonaceae</taxon>
        <taxon>Jimgerdemannia</taxon>
    </lineage>
</organism>
<feature type="transmembrane region" description="Helical" evidence="5">
    <location>
        <begin position="443"/>
        <end position="464"/>
    </location>
</feature>
<proteinExistence type="predicted"/>
<dbReference type="Gene3D" id="1.20.1250.20">
    <property type="entry name" value="MFS general substrate transporter like domains"/>
    <property type="match status" value="1"/>
</dbReference>
<evidence type="ECO:0000256" key="4">
    <source>
        <dbReference type="ARBA" id="ARBA00023136"/>
    </source>
</evidence>
<evidence type="ECO:0000259" key="6">
    <source>
        <dbReference type="PROSITE" id="PS50850"/>
    </source>
</evidence>
<evidence type="ECO:0000313" key="7">
    <source>
        <dbReference type="EMBL" id="RUS24345.1"/>
    </source>
</evidence>
<feature type="transmembrane region" description="Helical" evidence="5">
    <location>
        <begin position="299"/>
        <end position="324"/>
    </location>
</feature>
<evidence type="ECO:0000256" key="3">
    <source>
        <dbReference type="ARBA" id="ARBA00022989"/>
    </source>
</evidence>
<dbReference type="EMBL" id="RBNJ01016324">
    <property type="protein sequence ID" value="RUS24345.1"/>
    <property type="molecule type" value="Genomic_DNA"/>
</dbReference>
<dbReference type="AlphaFoldDB" id="A0A433Q3G4"/>
<feature type="transmembrane region" description="Helical" evidence="5">
    <location>
        <begin position="205"/>
        <end position="228"/>
    </location>
</feature>
<feature type="transmembrane region" description="Helical" evidence="5">
    <location>
        <begin position="378"/>
        <end position="397"/>
    </location>
</feature>
<dbReference type="InterPro" id="IPR020846">
    <property type="entry name" value="MFS_dom"/>
</dbReference>
<evidence type="ECO:0000256" key="1">
    <source>
        <dbReference type="ARBA" id="ARBA00004141"/>
    </source>
</evidence>
<comment type="subcellular location">
    <subcellularLocation>
        <location evidence="1">Membrane</location>
        <topology evidence="1">Multi-pass membrane protein</topology>
    </subcellularLocation>
</comment>
<dbReference type="Pfam" id="PF07690">
    <property type="entry name" value="MFS_1"/>
    <property type="match status" value="1"/>
</dbReference>
<dbReference type="PANTHER" id="PTHR23502:SF5">
    <property type="entry name" value="QUINIDINE RESISTANCE PROTEIN 3"/>
    <property type="match status" value="1"/>
</dbReference>
<evidence type="ECO:0000256" key="5">
    <source>
        <dbReference type="SAM" id="Phobius"/>
    </source>
</evidence>
<accession>A0A433Q3G4</accession>
<dbReference type="CDD" id="cd17323">
    <property type="entry name" value="MFS_Tpo1_MDR_like"/>
    <property type="match status" value="1"/>
</dbReference>
<name>A0A433Q3G4_9FUNG</name>
<feature type="transmembrane region" description="Helical" evidence="5">
    <location>
        <begin position="234"/>
        <end position="254"/>
    </location>
</feature>
<dbReference type="SUPFAM" id="SSF103473">
    <property type="entry name" value="MFS general substrate transporter"/>
    <property type="match status" value="1"/>
</dbReference>
<dbReference type="InterPro" id="IPR036259">
    <property type="entry name" value="MFS_trans_sf"/>
</dbReference>
<dbReference type="GO" id="GO:0022857">
    <property type="term" value="F:transmembrane transporter activity"/>
    <property type="evidence" value="ECO:0007669"/>
    <property type="project" value="InterPro"/>
</dbReference>
<protein>
    <submittedName>
        <fullName evidence="7">Major facilitator superfamily domain-containing protein</fullName>
    </submittedName>
</protein>
<dbReference type="GO" id="GO:0005886">
    <property type="term" value="C:plasma membrane"/>
    <property type="evidence" value="ECO:0007669"/>
    <property type="project" value="TreeGrafter"/>
</dbReference>
<feature type="transmembrane region" description="Helical" evidence="5">
    <location>
        <begin position="146"/>
        <end position="173"/>
    </location>
</feature>
<dbReference type="Proteomes" id="UP000274822">
    <property type="component" value="Unassembled WGS sequence"/>
</dbReference>
<dbReference type="PROSITE" id="PS50850">
    <property type="entry name" value="MFS"/>
    <property type="match status" value="1"/>
</dbReference>
<feature type="transmembrane region" description="Helical" evidence="5">
    <location>
        <begin position="409"/>
        <end position="431"/>
    </location>
</feature>
<evidence type="ECO:0000256" key="2">
    <source>
        <dbReference type="ARBA" id="ARBA00022692"/>
    </source>
</evidence>
<comment type="caution">
    <text evidence="7">The sequence shown here is derived from an EMBL/GenBank/DDBJ whole genome shotgun (WGS) entry which is preliminary data.</text>
</comment>
<gene>
    <name evidence="7" type="ORF">BC938DRAFT_473736</name>
</gene>
<keyword evidence="3 5" id="KW-1133">Transmembrane helix</keyword>
<feature type="transmembrane region" description="Helical" evidence="5">
    <location>
        <begin position="179"/>
        <end position="198"/>
    </location>
</feature>
<feature type="transmembrane region" description="Helical" evidence="5">
    <location>
        <begin position="344"/>
        <end position="366"/>
    </location>
</feature>
<feature type="transmembrane region" description="Helical" evidence="5">
    <location>
        <begin position="470"/>
        <end position="494"/>
    </location>
</feature>
<keyword evidence="8" id="KW-1185">Reference proteome</keyword>
<keyword evidence="2 5" id="KW-0812">Transmembrane</keyword>
<dbReference type="PANTHER" id="PTHR23502">
    <property type="entry name" value="MAJOR FACILITATOR SUPERFAMILY"/>
    <property type="match status" value="1"/>
</dbReference>
<reference evidence="7 8" key="1">
    <citation type="journal article" date="2018" name="New Phytol.">
        <title>Phylogenomics of Endogonaceae and evolution of mycorrhizas within Mucoromycota.</title>
        <authorList>
            <person name="Chang Y."/>
            <person name="Desiro A."/>
            <person name="Na H."/>
            <person name="Sandor L."/>
            <person name="Lipzen A."/>
            <person name="Clum A."/>
            <person name="Barry K."/>
            <person name="Grigoriev I.V."/>
            <person name="Martin F.M."/>
            <person name="Stajich J.E."/>
            <person name="Smith M.E."/>
            <person name="Bonito G."/>
            <person name="Spatafora J.W."/>
        </authorList>
    </citation>
    <scope>NUCLEOTIDE SEQUENCE [LARGE SCALE GENOMIC DNA]</scope>
    <source>
        <strain evidence="7 8">AD002</strain>
    </source>
</reference>
<dbReference type="InterPro" id="IPR011701">
    <property type="entry name" value="MFS"/>
</dbReference>